<evidence type="ECO:0000256" key="2">
    <source>
        <dbReference type="SAM" id="SignalP"/>
    </source>
</evidence>
<dbReference type="PROSITE" id="PS51352">
    <property type="entry name" value="THIOREDOXIN_2"/>
    <property type="match status" value="1"/>
</dbReference>
<dbReference type="Gene3D" id="3.40.30.10">
    <property type="entry name" value="Glutaredoxin"/>
    <property type="match status" value="1"/>
</dbReference>
<keyword evidence="5" id="KW-1185">Reference proteome</keyword>
<dbReference type="PROSITE" id="PS00194">
    <property type="entry name" value="THIOREDOXIN_1"/>
    <property type="match status" value="1"/>
</dbReference>
<dbReference type="InterPro" id="IPR013766">
    <property type="entry name" value="Thioredoxin_domain"/>
</dbReference>
<dbReference type="InterPro" id="IPR050553">
    <property type="entry name" value="Thioredoxin_ResA/DsbE_sf"/>
</dbReference>
<feature type="domain" description="Thioredoxin" evidence="3">
    <location>
        <begin position="18"/>
        <end position="168"/>
    </location>
</feature>
<dbReference type="Pfam" id="PF00578">
    <property type="entry name" value="AhpC-TSA"/>
    <property type="match status" value="1"/>
</dbReference>
<organism evidence="4 5">
    <name type="scientific">Pseudaquabacterium rugosum</name>
    <dbReference type="NCBI Taxonomy" id="2984194"/>
    <lineage>
        <taxon>Bacteria</taxon>
        <taxon>Pseudomonadati</taxon>
        <taxon>Pseudomonadota</taxon>
        <taxon>Betaproteobacteria</taxon>
        <taxon>Burkholderiales</taxon>
        <taxon>Sphaerotilaceae</taxon>
        <taxon>Pseudaquabacterium</taxon>
    </lineage>
</organism>
<keyword evidence="2" id="KW-0732">Signal</keyword>
<protein>
    <submittedName>
        <fullName evidence="4">TlpA disulfide reductase family protein</fullName>
    </submittedName>
</protein>
<evidence type="ECO:0000313" key="5">
    <source>
        <dbReference type="Proteomes" id="UP001368500"/>
    </source>
</evidence>
<gene>
    <name evidence="4" type="ORF">AACH11_11725</name>
</gene>
<feature type="chain" id="PRO_5045688038" evidence="2">
    <location>
        <begin position="32"/>
        <end position="169"/>
    </location>
</feature>
<dbReference type="PANTHER" id="PTHR42852">
    <property type="entry name" value="THIOL:DISULFIDE INTERCHANGE PROTEIN DSBE"/>
    <property type="match status" value="1"/>
</dbReference>
<dbReference type="RefSeq" id="WP_341374416.1">
    <property type="nucleotide sequence ID" value="NZ_JBBUTF010000009.1"/>
</dbReference>
<dbReference type="InterPro" id="IPR036249">
    <property type="entry name" value="Thioredoxin-like_sf"/>
</dbReference>
<dbReference type="InterPro" id="IPR000866">
    <property type="entry name" value="AhpC/TSA"/>
</dbReference>
<evidence type="ECO:0000259" key="3">
    <source>
        <dbReference type="PROSITE" id="PS51352"/>
    </source>
</evidence>
<sequence>MSVFLSRPQRRALLAAAFAAAATVLPLTAQAYKPGDAVDPALLQRLRIDPAKVTVLDFFAEWCTSCRKELPLISAVADKADKSRVDVVGVDTDDSAAVADAFQKEMRAKGALTFRTLNDVDQSIVRQFKPKGYPALYILKDGKVARMHLGAMPDVDVRLQRDLKDLGIQ</sequence>
<dbReference type="CDD" id="cd02966">
    <property type="entry name" value="TlpA_like_family"/>
    <property type="match status" value="1"/>
</dbReference>
<dbReference type="Proteomes" id="UP001368500">
    <property type="component" value="Unassembled WGS sequence"/>
</dbReference>
<dbReference type="SUPFAM" id="SSF52833">
    <property type="entry name" value="Thioredoxin-like"/>
    <property type="match status" value="1"/>
</dbReference>
<evidence type="ECO:0000313" key="4">
    <source>
        <dbReference type="EMBL" id="MEK8026631.1"/>
    </source>
</evidence>
<reference evidence="4 5" key="1">
    <citation type="submission" date="2024-04" db="EMBL/GenBank/DDBJ databases">
        <title>Novel species of the genus Ideonella isolated from streams.</title>
        <authorList>
            <person name="Lu H."/>
        </authorList>
    </citation>
    <scope>NUCLEOTIDE SEQUENCE [LARGE SCALE GENOMIC DNA]</scope>
    <source>
        <strain evidence="4 5">BYS139W</strain>
    </source>
</reference>
<name>A0ABU9BA62_9BURK</name>
<feature type="signal peptide" evidence="2">
    <location>
        <begin position="1"/>
        <end position="31"/>
    </location>
</feature>
<proteinExistence type="predicted"/>
<evidence type="ECO:0000256" key="1">
    <source>
        <dbReference type="ARBA" id="ARBA00023284"/>
    </source>
</evidence>
<keyword evidence="1" id="KW-0676">Redox-active center</keyword>
<accession>A0ABU9BA62</accession>
<comment type="caution">
    <text evidence="4">The sequence shown here is derived from an EMBL/GenBank/DDBJ whole genome shotgun (WGS) entry which is preliminary data.</text>
</comment>
<dbReference type="EMBL" id="JBBUTF010000009">
    <property type="protein sequence ID" value="MEK8026631.1"/>
    <property type="molecule type" value="Genomic_DNA"/>
</dbReference>
<dbReference type="InterPro" id="IPR017937">
    <property type="entry name" value="Thioredoxin_CS"/>
</dbReference>
<dbReference type="PANTHER" id="PTHR42852:SF17">
    <property type="entry name" value="THIOREDOXIN-LIKE PROTEIN HI_1115"/>
    <property type="match status" value="1"/>
</dbReference>